<keyword evidence="2" id="KW-1185">Reference proteome</keyword>
<organism evidence="1 2">
    <name type="scientific">Ridgeia piscesae</name>
    <name type="common">Tubeworm</name>
    <dbReference type="NCBI Taxonomy" id="27915"/>
    <lineage>
        <taxon>Eukaryota</taxon>
        <taxon>Metazoa</taxon>
        <taxon>Spiralia</taxon>
        <taxon>Lophotrochozoa</taxon>
        <taxon>Annelida</taxon>
        <taxon>Polychaeta</taxon>
        <taxon>Sedentaria</taxon>
        <taxon>Canalipalpata</taxon>
        <taxon>Sabellida</taxon>
        <taxon>Siboglinidae</taxon>
        <taxon>Ridgeia</taxon>
    </lineage>
</organism>
<dbReference type="Proteomes" id="UP001209878">
    <property type="component" value="Unassembled WGS sequence"/>
</dbReference>
<protein>
    <submittedName>
        <fullName evidence="1">Uncharacterized protein</fullName>
    </submittedName>
</protein>
<gene>
    <name evidence="1" type="ORF">NP493_153g04005</name>
</gene>
<evidence type="ECO:0000313" key="2">
    <source>
        <dbReference type="Proteomes" id="UP001209878"/>
    </source>
</evidence>
<name>A0AAD9P465_RIDPI</name>
<sequence>MAALNKEYNIVIKLYTIAKDFDLPVEPEEYALYQTLSPSFQHLKTVILYAEAKKEDNIRKFSHSLDRLIREIKLNIGTMKNRVSDPMLLS</sequence>
<comment type="caution">
    <text evidence="1">The sequence shown here is derived from an EMBL/GenBank/DDBJ whole genome shotgun (WGS) entry which is preliminary data.</text>
</comment>
<dbReference type="EMBL" id="JAODUO010000153">
    <property type="protein sequence ID" value="KAK2187823.1"/>
    <property type="molecule type" value="Genomic_DNA"/>
</dbReference>
<dbReference type="AlphaFoldDB" id="A0AAD9P465"/>
<proteinExistence type="predicted"/>
<reference evidence="1" key="1">
    <citation type="journal article" date="2023" name="Mol. Biol. Evol.">
        <title>Third-Generation Sequencing Reveals the Adaptive Role of the Epigenome in Three Deep-Sea Polychaetes.</title>
        <authorList>
            <person name="Perez M."/>
            <person name="Aroh O."/>
            <person name="Sun Y."/>
            <person name="Lan Y."/>
            <person name="Juniper S.K."/>
            <person name="Young C.R."/>
            <person name="Angers B."/>
            <person name="Qian P.Y."/>
        </authorList>
    </citation>
    <scope>NUCLEOTIDE SEQUENCE</scope>
    <source>
        <strain evidence="1">R07B-5</strain>
    </source>
</reference>
<accession>A0AAD9P465</accession>
<evidence type="ECO:0000313" key="1">
    <source>
        <dbReference type="EMBL" id="KAK2187823.1"/>
    </source>
</evidence>